<feature type="region of interest" description="Disordered" evidence="1">
    <location>
        <begin position="36"/>
        <end position="70"/>
    </location>
</feature>
<sequence>MCTFGAKTAGDGRHVFSRRMAPLRKAFLRLLEQQLNPQAASTKKQSRSQEQKHSAKLSRQSSAPASSKLVANSNISQLRTVDDSDLLSSAGISDNIFRGTKSLKRPAPDTKANTSSKAQKVNQTNCMPQLQKSKVRRKSVTKISKMTQNITAANSTSSSSSSSSAPARGHVTPNVVSVVPSNGFQAIDLSQGLYSIDATSEIPLSMLKNLRFVVTNIDTNANGGQNASQGGVAVPILSTVGSTQLVIGNVGGTVVPHDGKMNIKSRPKHTVGTKVALEKQAERSRRPSGQSQHVIVPNQYLISATESNTTVDKSAGQSIIIPSTTASGQVYRQNSSSAQVSSSLPNGIISNSSQVYTLKSLPTSMAMNCIQGSEKSPSRSSTPSPCANSTEPSPVGLHSHYTSGIQSQSAKNSSSKAVNNSQKPISKKPSGVALQAAPNVTATATQLPIQLQPLQFHQTTQLSQQIMANLIATDAQGKPVPILSANQHLLPSLSFQSGQSQVVQGMMTLAGDEGKGAQTTPLLQQQPALALSIPQQGTNPPVRLQGPGLSSTGGQSQSVLSSSSEVR</sequence>
<feature type="region of interest" description="Disordered" evidence="1">
    <location>
        <begin position="99"/>
        <end position="170"/>
    </location>
</feature>
<proteinExistence type="predicted"/>
<reference evidence="2 3" key="1">
    <citation type="journal article" date="2017" name="PLoS Biol.">
        <title>The sea cucumber genome provides insights into morphological evolution and visceral regeneration.</title>
        <authorList>
            <person name="Zhang X."/>
            <person name="Sun L."/>
            <person name="Yuan J."/>
            <person name="Sun Y."/>
            <person name="Gao Y."/>
            <person name="Zhang L."/>
            <person name="Li S."/>
            <person name="Dai H."/>
            <person name="Hamel J.F."/>
            <person name="Liu C."/>
            <person name="Yu Y."/>
            <person name="Liu S."/>
            <person name="Lin W."/>
            <person name="Guo K."/>
            <person name="Jin S."/>
            <person name="Xu P."/>
            <person name="Storey K.B."/>
            <person name="Huan P."/>
            <person name="Zhang T."/>
            <person name="Zhou Y."/>
            <person name="Zhang J."/>
            <person name="Lin C."/>
            <person name="Li X."/>
            <person name="Xing L."/>
            <person name="Huo D."/>
            <person name="Sun M."/>
            <person name="Wang L."/>
            <person name="Mercier A."/>
            <person name="Li F."/>
            <person name="Yang H."/>
            <person name="Xiang J."/>
        </authorList>
    </citation>
    <scope>NUCLEOTIDE SEQUENCE [LARGE SCALE GENOMIC DNA]</scope>
    <source>
        <strain evidence="2">Shaxun</strain>
        <tissue evidence="2">Muscle</tissue>
    </source>
</reference>
<organism evidence="2 3">
    <name type="scientific">Stichopus japonicus</name>
    <name type="common">Sea cucumber</name>
    <dbReference type="NCBI Taxonomy" id="307972"/>
    <lineage>
        <taxon>Eukaryota</taxon>
        <taxon>Metazoa</taxon>
        <taxon>Echinodermata</taxon>
        <taxon>Eleutherozoa</taxon>
        <taxon>Echinozoa</taxon>
        <taxon>Holothuroidea</taxon>
        <taxon>Aspidochirotacea</taxon>
        <taxon>Aspidochirotida</taxon>
        <taxon>Stichopodidae</taxon>
        <taxon>Apostichopus</taxon>
    </lineage>
</organism>
<feature type="compositionally biased region" description="Low complexity" evidence="1">
    <location>
        <begin position="406"/>
        <end position="423"/>
    </location>
</feature>
<dbReference type="AlphaFoldDB" id="A0A2G8L2J5"/>
<gene>
    <name evidence="2" type="ORF">BSL78_08607</name>
</gene>
<feature type="region of interest" description="Disordered" evidence="1">
    <location>
        <begin position="370"/>
        <end position="432"/>
    </location>
</feature>
<dbReference type="OrthoDB" id="21678at2759"/>
<feature type="compositionally biased region" description="Low complexity" evidence="1">
    <location>
        <begin position="373"/>
        <end position="385"/>
    </location>
</feature>
<feature type="compositionally biased region" description="Polar residues" evidence="1">
    <location>
        <begin position="57"/>
        <end position="70"/>
    </location>
</feature>
<dbReference type="EMBL" id="MRZV01000247">
    <property type="protein sequence ID" value="PIK54473.1"/>
    <property type="molecule type" value="Genomic_DNA"/>
</dbReference>
<protein>
    <submittedName>
        <fullName evidence="2">Uncharacterized protein</fullName>
    </submittedName>
</protein>
<evidence type="ECO:0000256" key="1">
    <source>
        <dbReference type="SAM" id="MobiDB-lite"/>
    </source>
</evidence>
<dbReference type="Proteomes" id="UP000230750">
    <property type="component" value="Unassembled WGS sequence"/>
</dbReference>
<comment type="caution">
    <text evidence="2">The sequence shown here is derived from an EMBL/GenBank/DDBJ whole genome shotgun (WGS) entry which is preliminary data.</text>
</comment>
<feature type="compositionally biased region" description="Low complexity" evidence="1">
    <location>
        <begin position="544"/>
        <end position="567"/>
    </location>
</feature>
<accession>A0A2G8L2J5</accession>
<evidence type="ECO:0000313" key="3">
    <source>
        <dbReference type="Proteomes" id="UP000230750"/>
    </source>
</evidence>
<feature type="compositionally biased region" description="Polar residues" evidence="1">
    <location>
        <begin position="141"/>
        <end position="154"/>
    </location>
</feature>
<feature type="compositionally biased region" description="Low complexity" evidence="1">
    <location>
        <begin position="155"/>
        <end position="164"/>
    </location>
</feature>
<evidence type="ECO:0000313" key="2">
    <source>
        <dbReference type="EMBL" id="PIK54473.1"/>
    </source>
</evidence>
<feature type="region of interest" description="Disordered" evidence="1">
    <location>
        <begin position="529"/>
        <end position="567"/>
    </location>
</feature>
<keyword evidence="3" id="KW-1185">Reference proteome</keyword>
<name>A0A2G8L2J5_STIJA</name>
<feature type="compositionally biased region" description="Polar residues" evidence="1">
    <location>
        <begin position="111"/>
        <end position="132"/>
    </location>
</feature>